<keyword evidence="4 10" id="KW-0812">Transmembrane</keyword>
<comment type="caution">
    <text evidence="15">The sequence shown here is derived from an EMBL/GenBank/DDBJ whole genome shotgun (WGS) entry which is preliminary data.</text>
</comment>
<keyword evidence="3 10" id="KW-1134">Transmembrane beta strand</keyword>
<dbReference type="InterPro" id="IPR039426">
    <property type="entry name" value="TonB-dep_rcpt-like"/>
</dbReference>
<organism evidence="15 16">
    <name type="scientific">Stagnimonas aquatica</name>
    <dbReference type="NCBI Taxonomy" id="2689987"/>
    <lineage>
        <taxon>Bacteria</taxon>
        <taxon>Pseudomonadati</taxon>
        <taxon>Pseudomonadota</taxon>
        <taxon>Gammaproteobacteria</taxon>
        <taxon>Nevskiales</taxon>
        <taxon>Nevskiaceae</taxon>
        <taxon>Stagnimonas</taxon>
    </lineage>
</organism>
<evidence type="ECO:0000256" key="11">
    <source>
        <dbReference type="RuleBase" id="RU003357"/>
    </source>
</evidence>
<evidence type="ECO:0000256" key="8">
    <source>
        <dbReference type="ARBA" id="ARBA00023136"/>
    </source>
</evidence>
<dbReference type="PANTHER" id="PTHR30069:SF53">
    <property type="entry name" value="COLICIN I RECEPTOR-RELATED"/>
    <property type="match status" value="1"/>
</dbReference>
<dbReference type="GO" id="GO:0015889">
    <property type="term" value="P:cobalamin transport"/>
    <property type="evidence" value="ECO:0007669"/>
    <property type="project" value="TreeGrafter"/>
</dbReference>
<feature type="chain" id="PRO_5017926639" evidence="12">
    <location>
        <begin position="22"/>
        <end position="616"/>
    </location>
</feature>
<evidence type="ECO:0000256" key="3">
    <source>
        <dbReference type="ARBA" id="ARBA00022452"/>
    </source>
</evidence>
<dbReference type="Proteomes" id="UP000282106">
    <property type="component" value="Unassembled WGS sequence"/>
</dbReference>
<dbReference type="CDD" id="cd01347">
    <property type="entry name" value="ligand_gated_channel"/>
    <property type="match status" value="1"/>
</dbReference>
<sequence>MKQYPYAALAVTLLSPSLSLAAEPTALDPVVVTATRTATPVSAVNAAVTVIDREQLRLLQAGDLGDALALVAGIDVIRSGGPGQSPLTVFIRGAESNQTLVLVDGVRLNDGINSLAAIEDIPLESIERIEIVKGPRSAQWGADAIGGVVNIITRGQSASGLHGELAARAGRYQTRDYSGRLGYRDADGGLSLSLQQQDSDGYPPFAGSSLKAGHENLALSLNGDAQIGANRFVVSHLQAEGNTEYLGSAFATSTSHYDFNRRASRLAWTRPVLGAWTSSLALQLGGDARDEQQLGFGSRPDYYHTERRALDWQNDLDLGAHRLTAGLSYQDEDTEASVSDARFNESTLSKALFVQDALRHGAFSALGALRYTDHDSFGGYTTGALDLAYDLLPSLTVGIGYGTAFRAPNASERFLSFPAFSFFANPDLDPEKSRNLEASIKARLGRSQTLALHAFENKIKDLIGTATDASFNTTYVNVDKAKISGVELDYQLALAAWSLGLNGSLQNPKNEMTGERLLRRASKSLTANLSRRIGEHRLGLNVQAVGDRDDVDFGSFPSQPVKNGGYTLVNLTGELKLPQGWSLSAKVENLLDRDYVTVFGYQQSGLATYGTLRWTW</sequence>
<evidence type="ECO:0000256" key="5">
    <source>
        <dbReference type="ARBA" id="ARBA00022729"/>
    </source>
</evidence>
<evidence type="ECO:0000256" key="7">
    <source>
        <dbReference type="ARBA" id="ARBA00023077"/>
    </source>
</evidence>
<name>A0A3N0V177_9GAMM</name>
<keyword evidence="15" id="KW-0675">Receptor</keyword>
<protein>
    <submittedName>
        <fullName evidence="15">TonB-dependent receptor</fullName>
    </submittedName>
</protein>
<evidence type="ECO:0000256" key="10">
    <source>
        <dbReference type="PROSITE-ProRule" id="PRU01360"/>
    </source>
</evidence>
<dbReference type="InterPro" id="IPR012910">
    <property type="entry name" value="Plug_dom"/>
</dbReference>
<keyword evidence="8 10" id="KW-0472">Membrane</keyword>
<dbReference type="PANTHER" id="PTHR30069">
    <property type="entry name" value="TONB-DEPENDENT OUTER MEMBRANE RECEPTOR"/>
    <property type="match status" value="1"/>
</dbReference>
<keyword evidence="9 10" id="KW-0998">Cell outer membrane</keyword>
<dbReference type="GO" id="GO:0006811">
    <property type="term" value="P:monoatomic ion transport"/>
    <property type="evidence" value="ECO:0007669"/>
    <property type="project" value="UniProtKB-KW"/>
</dbReference>
<comment type="subcellular location">
    <subcellularLocation>
        <location evidence="1 10">Cell outer membrane</location>
        <topology evidence="1 10">Multi-pass membrane protein</topology>
    </subcellularLocation>
</comment>
<evidence type="ECO:0000256" key="12">
    <source>
        <dbReference type="SAM" id="SignalP"/>
    </source>
</evidence>
<evidence type="ECO:0000259" key="13">
    <source>
        <dbReference type="Pfam" id="PF00593"/>
    </source>
</evidence>
<comment type="similarity">
    <text evidence="10 11">Belongs to the TonB-dependent receptor family.</text>
</comment>
<evidence type="ECO:0000256" key="6">
    <source>
        <dbReference type="ARBA" id="ARBA00023065"/>
    </source>
</evidence>
<dbReference type="Gene3D" id="2.170.130.10">
    <property type="entry name" value="TonB-dependent receptor, plug domain"/>
    <property type="match status" value="1"/>
</dbReference>
<evidence type="ECO:0000256" key="4">
    <source>
        <dbReference type="ARBA" id="ARBA00022692"/>
    </source>
</evidence>
<dbReference type="InterPro" id="IPR036942">
    <property type="entry name" value="Beta-barrel_TonB_sf"/>
</dbReference>
<keyword evidence="7 11" id="KW-0798">TonB box</keyword>
<dbReference type="FunCoup" id="A0A3N0V177">
    <property type="interactions" value="82"/>
</dbReference>
<evidence type="ECO:0000256" key="9">
    <source>
        <dbReference type="ARBA" id="ARBA00023237"/>
    </source>
</evidence>
<dbReference type="RefSeq" id="WP_123212860.1">
    <property type="nucleotide sequence ID" value="NZ_RJVO01000009.1"/>
</dbReference>
<dbReference type="Gene3D" id="2.40.170.20">
    <property type="entry name" value="TonB-dependent receptor, beta-barrel domain"/>
    <property type="match status" value="1"/>
</dbReference>
<evidence type="ECO:0000256" key="1">
    <source>
        <dbReference type="ARBA" id="ARBA00004571"/>
    </source>
</evidence>
<gene>
    <name evidence="15" type="ORF">ED208_15630</name>
</gene>
<reference evidence="15 16" key="1">
    <citation type="submission" date="2018-10" db="EMBL/GenBank/DDBJ databases">
        <authorList>
            <person name="Chen W.-M."/>
        </authorList>
    </citation>
    <scope>NUCLEOTIDE SEQUENCE [LARGE SCALE GENOMIC DNA]</scope>
    <source>
        <strain evidence="15 16">THS-13</strain>
    </source>
</reference>
<dbReference type="Pfam" id="PF07715">
    <property type="entry name" value="Plug"/>
    <property type="match status" value="1"/>
</dbReference>
<feature type="domain" description="TonB-dependent receptor plug" evidence="14">
    <location>
        <begin position="42"/>
        <end position="148"/>
    </location>
</feature>
<evidence type="ECO:0000313" key="15">
    <source>
        <dbReference type="EMBL" id="ROH86465.1"/>
    </source>
</evidence>
<evidence type="ECO:0000256" key="2">
    <source>
        <dbReference type="ARBA" id="ARBA00022448"/>
    </source>
</evidence>
<feature type="domain" description="TonB-dependent receptor-like beta-barrel" evidence="13">
    <location>
        <begin position="180"/>
        <end position="590"/>
    </location>
</feature>
<accession>A0A3N0V177</accession>
<dbReference type="PROSITE" id="PS52016">
    <property type="entry name" value="TONB_DEPENDENT_REC_3"/>
    <property type="match status" value="1"/>
</dbReference>
<keyword evidence="2 10" id="KW-0813">Transport</keyword>
<keyword evidence="16" id="KW-1185">Reference proteome</keyword>
<keyword evidence="6" id="KW-0406">Ion transport</keyword>
<dbReference type="InParanoid" id="A0A3N0V177"/>
<dbReference type="Pfam" id="PF00593">
    <property type="entry name" value="TonB_dep_Rec_b-barrel"/>
    <property type="match status" value="1"/>
</dbReference>
<keyword evidence="5 12" id="KW-0732">Signal</keyword>
<dbReference type="SUPFAM" id="SSF56935">
    <property type="entry name" value="Porins"/>
    <property type="match status" value="1"/>
</dbReference>
<dbReference type="InterPro" id="IPR037066">
    <property type="entry name" value="Plug_dom_sf"/>
</dbReference>
<dbReference type="GO" id="GO:0009279">
    <property type="term" value="C:cell outer membrane"/>
    <property type="evidence" value="ECO:0007669"/>
    <property type="project" value="UniProtKB-SubCell"/>
</dbReference>
<evidence type="ECO:0000313" key="16">
    <source>
        <dbReference type="Proteomes" id="UP000282106"/>
    </source>
</evidence>
<dbReference type="InterPro" id="IPR000531">
    <property type="entry name" value="Beta-barrel_TonB"/>
</dbReference>
<dbReference type="AlphaFoldDB" id="A0A3N0V177"/>
<evidence type="ECO:0000259" key="14">
    <source>
        <dbReference type="Pfam" id="PF07715"/>
    </source>
</evidence>
<dbReference type="EMBL" id="RJVO01000009">
    <property type="protein sequence ID" value="ROH86465.1"/>
    <property type="molecule type" value="Genomic_DNA"/>
</dbReference>
<proteinExistence type="inferred from homology"/>
<feature type="signal peptide" evidence="12">
    <location>
        <begin position="1"/>
        <end position="21"/>
    </location>
</feature>